<reference evidence="1 2" key="1">
    <citation type="journal article" date="2021" name="Nat. Commun.">
        <title>Genetic determinants of endophytism in the Arabidopsis root mycobiome.</title>
        <authorList>
            <person name="Mesny F."/>
            <person name="Miyauchi S."/>
            <person name="Thiergart T."/>
            <person name="Pickel B."/>
            <person name="Atanasova L."/>
            <person name="Karlsson M."/>
            <person name="Huettel B."/>
            <person name="Barry K.W."/>
            <person name="Haridas S."/>
            <person name="Chen C."/>
            <person name="Bauer D."/>
            <person name="Andreopoulos W."/>
            <person name="Pangilinan J."/>
            <person name="LaButti K."/>
            <person name="Riley R."/>
            <person name="Lipzen A."/>
            <person name="Clum A."/>
            <person name="Drula E."/>
            <person name="Henrissat B."/>
            <person name="Kohler A."/>
            <person name="Grigoriev I.V."/>
            <person name="Martin F.M."/>
            <person name="Hacquard S."/>
        </authorList>
    </citation>
    <scope>NUCLEOTIDE SEQUENCE [LARGE SCALE GENOMIC DNA]</scope>
    <source>
        <strain evidence="1 2">MPI-SDFR-AT-0079</strain>
    </source>
</reference>
<evidence type="ECO:0000313" key="2">
    <source>
        <dbReference type="Proteomes" id="UP000724584"/>
    </source>
</evidence>
<organism evidence="1 2">
    <name type="scientific">Chaetomium tenue</name>
    <dbReference type="NCBI Taxonomy" id="1854479"/>
    <lineage>
        <taxon>Eukaryota</taxon>
        <taxon>Fungi</taxon>
        <taxon>Dikarya</taxon>
        <taxon>Ascomycota</taxon>
        <taxon>Pezizomycotina</taxon>
        <taxon>Sordariomycetes</taxon>
        <taxon>Sordariomycetidae</taxon>
        <taxon>Sordariales</taxon>
        <taxon>Chaetomiaceae</taxon>
        <taxon>Chaetomium</taxon>
    </lineage>
</organism>
<dbReference type="Proteomes" id="UP000724584">
    <property type="component" value="Unassembled WGS sequence"/>
</dbReference>
<evidence type="ECO:0000313" key="1">
    <source>
        <dbReference type="EMBL" id="KAH6623585.1"/>
    </source>
</evidence>
<name>A0ACB7P2S6_9PEZI</name>
<accession>A0ACB7P2S6</accession>
<comment type="caution">
    <text evidence="1">The sequence shown here is derived from an EMBL/GenBank/DDBJ whole genome shotgun (WGS) entry which is preliminary data.</text>
</comment>
<gene>
    <name evidence="1" type="ORF">F5144DRAFT_606068</name>
</gene>
<sequence length="773" mass="87612">MEDIRVEDYLDDKLQSTTDFEDLDTLISSVEYQRSQLQSQLDDASRELDEARKSSEERAAALVAQIDEFQTLQKSIDVRLQIIAESDAPDEAIRRLEPPMKQLHKVDLAYRYLSLLQDVEGLRQAARSHLPQDPKAALEPYTRLKQLLIRLKELQHQADGAAVHLVTHVESVTDKLWDEMKKTMWDELESVLAKRGWPNVDPDSDVDDDWLRCFEKLVDLQAPEVLYSPSTVSLLPVDVMSQIFIKEFRFHFLSDKPTSSPQVITAHCFPWFLALIEKWEDFLRDNFGSALAAKFGDTNVAHKIVYMDPVCAFITSLLPVMREKIAVTISETSGDTVFLSSLLSQLMTFDERLSSGFAYDGGESEEEWGGLTSEVLSQYFRTWLDAEKKFALERYQAIMTAPDARNIDYDFAATGKTKPTFAAVRVTDLLRSVTTQYERVKRFSHKLRFLIDIQLTILDEYHDHLRGTLEAYLSITSTVGRAFGVTKEQLAALEGTGALETLCKVYGSADQIVNTLRDWSNEEFFVTLWEQLQTRAKVTEDQANLAGGMSYDHVRDKTSAAVGKENDDHGILFDETIAAYSQRRKRAEEFLSEALVETHRKAFKAYLHRPQWSTIADDASGDIAVTAELDEPLRIMKRDLDFLQRALGTAAFRRVWREALEQLNNTLWGEVLMSHRFTASGAAQFSRDLHAISALVERFIPDGSSSLGSVSDALRLLNLPIEAPEGGMSLKRATDMVYTDNTEAKKVLDELEVDSLTSANARQILQRRVETAE</sequence>
<protein>
    <submittedName>
        <fullName evidence="1">TIP-1 family-domain-containing protein</fullName>
    </submittedName>
</protein>
<proteinExistence type="predicted"/>
<keyword evidence="2" id="KW-1185">Reference proteome</keyword>
<dbReference type="EMBL" id="JAGIZQ010000006">
    <property type="protein sequence ID" value="KAH6623585.1"/>
    <property type="molecule type" value="Genomic_DNA"/>
</dbReference>